<evidence type="ECO:0008006" key="4">
    <source>
        <dbReference type="Google" id="ProtNLM"/>
    </source>
</evidence>
<name>A0AAX2H899_9PSED</name>
<organism evidence="2 3">
    <name type="scientific">Pseudomonas lundensis</name>
    <dbReference type="NCBI Taxonomy" id="86185"/>
    <lineage>
        <taxon>Bacteria</taxon>
        <taxon>Pseudomonadati</taxon>
        <taxon>Pseudomonadota</taxon>
        <taxon>Gammaproteobacteria</taxon>
        <taxon>Pseudomonadales</taxon>
        <taxon>Pseudomonadaceae</taxon>
        <taxon>Pseudomonas</taxon>
    </lineage>
</organism>
<dbReference type="AlphaFoldDB" id="A0AAX2H899"/>
<feature type="signal peptide" evidence="1">
    <location>
        <begin position="1"/>
        <end position="22"/>
    </location>
</feature>
<feature type="chain" id="PRO_5043556124" description="Lipoprotein" evidence="1">
    <location>
        <begin position="23"/>
        <end position="101"/>
    </location>
</feature>
<evidence type="ECO:0000256" key="1">
    <source>
        <dbReference type="SAM" id="SignalP"/>
    </source>
</evidence>
<reference evidence="2 3" key="1">
    <citation type="submission" date="2017-08" db="EMBL/GenBank/DDBJ databases">
        <authorList>
            <person name="Chaillou S."/>
        </authorList>
    </citation>
    <scope>NUCLEOTIDE SEQUENCE [LARGE SCALE GENOMIC DNA]</scope>
    <source>
        <strain evidence="2 3">MFPA15A1205</strain>
    </source>
</reference>
<accession>A0AAX2H899</accession>
<protein>
    <recommendedName>
        <fullName evidence="4">Lipoprotein</fullName>
    </recommendedName>
</protein>
<comment type="caution">
    <text evidence="2">The sequence shown here is derived from an EMBL/GenBank/DDBJ whole genome shotgun (WGS) entry which is preliminary data.</text>
</comment>
<dbReference type="Proteomes" id="UP000219564">
    <property type="component" value="Unassembled WGS sequence"/>
</dbReference>
<evidence type="ECO:0000313" key="2">
    <source>
        <dbReference type="EMBL" id="SOB52703.1"/>
    </source>
</evidence>
<proteinExistence type="predicted"/>
<evidence type="ECO:0000313" key="3">
    <source>
        <dbReference type="Proteomes" id="UP000219564"/>
    </source>
</evidence>
<dbReference type="PROSITE" id="PS51257">
    <property type="entry name" value="PROKAR_LIPOPROTEIN"/>
    <property type="match status" value="1"/>
</dbReference>
<keyword evidence="1" id="KW-0732">Signal</keyword>
<gene>
    <name evidence="2" type="ORF">PLUA15_240116</name>
</gene>
<dbReference type="EMBL" id="OBKZ01000017">
    <property type="protein sequence ID" value="SOB52703.1"/>
    <property type="molecule type" value="Genomic_DNA"/>
</dbReference>
<sequence length="101" mass="11085">MTPLKSLIAICALGLACTTSFAANTPYGSCSDSAQSYQDRYQSTMRASDLVCYQKALERELGGNSNYTCDESADHYQAAYEANQRSSDLVCYQEALERELG</sequence>